<evidence type="ECO:0000313" key="2">
    <source>
        <dbReference type="EMBL" id="ETS83012.1"/>
    </source>
</evidence>
<dbReference type="InterPro" id="IPR000719">
    <property type="entry name" value="Prot_kinase_dom"/>
</dbReference>
<sequence length="217" mass="25279">MNQDRCLIFPWPNGGNLKNYWEKFQDKRSDRESLQWILGQFKGLFSALQELHESNCRHGDLEPENILWFQDEHNHGTLQITDIGLAKLHEKEKSIKARQSWKSFKTVAPWLIMSRYEPPEMNSTREDPGARSRQYDMWSMGCVTLELLIWIVYGYDAVKTFIKSTDYFWTAGPVDAPPSPYRVHPYVVSCMRVMMTQLDDQSALKDLLGLVEKTPGC</sequence>
<dbReference type="AlphaFoldDB" id="W3XC40"/>
<evidence type="ECO:0000259" key="1">
    <source>
        <dbReference type="PROSITE" id="PS50011"/>
    </source>
</evidence>
<evidence type="ECO:0000313" key="3">
    <source>
        <dbReference type="Proteomes" id="UP000030651"/>
    </source>
</evidence>
<dbReference type="OrthoDB" id="4062651at2759"/>
<protein>
    <recommendedName>
        <fullName evidence="1">Protein kinase domain-containing protein</fullName>
    </recommendedName>
</protein>
<dbReference type="PANTHER" id="PTHR24359:SF1">
    <property type="entry name" value="INHIBITOR OF NUCLEAR FACTOR KAPPA-B KINASE EPSILON SUBUNIT HOMOLOG 1-RELATED"/>
    <property type="match status" value="1"/>
</dbReference>
<dbReference type="SUPFAM" id="SSF56112">
    <property type="entry name" value="Protein kinase-like (PK-like)"/>
    <property type="match status" value="1"/>
</dbReference>
<dbReference type="GO" id="GO:0005524">
    <property type="term" value="F:ATP binding"/>
    <property type="evidence" value="ECO:0007669"/>
    <property type="project" value="InterPro"/>
</dbReference>
<dbReference type="Gene3D" id="1.10.510.10">
    <property type="entry name" value="Transferase(Phosphotransferase) domain 1"/>
    <property type="match status" value="1"/>
</dbReference>
<feature type="domain" description="Protein kinase" evidence="1">
    <location>
        <begin position="1"/>
        <end position="217"/>
    </location>
</feature>
<dbReference type="GO" id="GO:0004674">
    <property type="term" value="F:protein serine/threonine kinase activity"/>
    <property type="evidence" value="ECO:0007669"/>
    <property type="project" value="TreeGrafter"/>
</dbReference>
<gene>
    <name evidence="2" type="ORF">PFICI_04888</name>
</gene>
<dbReference type="InParanoid" id="W3XC40"/>
<organism evidence="2 3">
    <name type="scientific">Pestalotiopsis fici (strain W106-1 / CGMCC3.15140)</name>
    <dbReference type="NCBI Taxonomy" id="1229662"/>
    <lineage>
        <taxon>Eukaryota</taxon>
        <taxon>Fungi</taxon>
        <taxon>Dikarya</taxon>
        <taxon>Ascomycota</taxon>
        <taxon>Pezizomycotina</taxon>
        <taxon>Sordariomycetes</taxon>
        <taxon>Xylariomycetidae</taxon>
        <taxon>Amphisphaeriales</taxon>
        <taxon>Sporocadaceae</taxon>
        <taxon>Pestalotiopsis</taxon>
    </lineage>
</organism>
<dbReference type="HOGENOM" id="CLU_1067703_0_0_1"/>
<dbReference type="eggNOG" id="ENOG502R41Z">
    <property type="taxonomic scope" value="Eukaryota"/>
</dbReference>
<dbReference type="OMA" id="DSATIDW"/>
<dbReference type="STRING" id="1229662.W3XC40"/>
<accession>W3XC40</accession>
<reference evidence="3" key="1">
    <citation type="journal article" date="2015" name="BMC Genomics">
        <title>Genomic and transcriptomic analysis of the endophytic fungus Pestalotiopsis fici reveals its lifestyle and high potential for synthesis of natural products.</title>
        <authorList>
            <person name="Wang X."/>
            <person name="Zhang X."/>
            <person name="Liu L."/>
            <person name="Xiang M."/>
            <person name="Wang W."/>
            <person name="Sun X."/>
            <person name="Che Y."/>
            <person name="Guo L."/>
            <person name="Liu G."/>
            <person name="Guo L."/>
            <person name="Wang C."/>
            <person name="Yin W.B."/>
            <person name="Stadler M."/>
            <person name="Zhang X."/>
            <person name="Liu X."/>
        </authorList>
    </citation>
    <scope>NUCLEOTIDE SEQUENCE [LARGE SCALE GENOMIC DNA]</scope>
    <source>
        <strain evidence="3">W106-1 / CGMCC3.15140</strain>
    </source>
</reference>
<keyword evidence="3" id="KW-1185">Reference proteome</keyword>
<dbReference type="EMBL" id="KI912111">
    <property type="protein sequence ID" value="ETS83012.1"/>
    <property type="molecule type" value="Genomic_DNA"/>
</dbReference>
<dbReference type="Proteomes" id="UP000030651">
    <property type="component" value="Unassembled WGS sequence"/>
</dbReference>
<dbReference type="InterPro" id="IPR011009">
    <property type="entry name" value="Kinase-like_dom_sf"/>
</dbReference>
<dbReference type="PROSITE" id="PS50011">
    <property type="entry name" value="PROTEIN_KINASE_DOM"/>
    <property type="match status" value="1"/>
</dbReference>
<dbReference type="RefSeq" id="XP_007831660.1">
    <property type="nucleotide sequence ID" value="XM_007833469.1"/>
</dbReference>
<dbReference type="PANTHER" id="PTHR24359">
    <property type="entry name" value="SERINE/THREONINE-PROTEIN KINASE SBK1"/>
    <property type="match status" value="1"/>
</dbReference>
<name>W3XC40_PESFW</name>
<proteinExistence type="predicted"/>
<dbReference type="Pfam" id="PF00069">
    <property type="entry name" value="Pkinase"/>
    <property type="match status" value="1"/>
</dbReference>
<dbReference type="GeneID" id="19269901"/>
<dbReference type="KEGG" id="pfy:PFICI_04888"/>